<feature type="region of interest" description="Disordered" evidence="6">
    <location>
        <begin position="129"/>
        <end position="168"/>
    </location>
</feature>
<dbReference type="Pfam" id="PF00829">
    <property type="entry name" value="Ribosomal_L21p"/>
    <property type="match status" value="1"/>
</dbReference>
<dbReference type="Gene3D" id="1.10.150.20">
    <property type="entry name" value="5' to 3' exonuclease, C-terminal subdomain"/>
    <property type="match status" value="1"/>
</dbReference>
<dbReference type="NCBIfam" id="NF008916">
    <property type="entry name" value="PRK12278.1-4"/>
    <property type="match status" value="1"/>
</dbReference>
<dbReference type="InterPro" id="IPR036164">
    <property type="entry name" value="bL21-like_sf"/>
</dbReference>
<keyword evidence="4 5" id="KW-0694">RNA-binding</keyword>
<dbReference type="HAMAP" id="MF_01363">
    <property type="entry name" value="Ribosomal_bL21"/>
    <property type="match status" value="1"/>
</dbReference>
<evidence type="ECO:0000256" key="2">
    <source>
        <dbReference type="ARBA" id="ARBA00022980"/>
    </source>
</evidence>
<keyword evidence="3 4" id="KW-0687">Ribonucleoprotein</keyword>
<dbReference type="GO" id="GO:0005840">
    <property type="term" value="C:ribosome"/>
    <property type="evidence" value="ECO:0007669"/>
    <property type="project" value="UniProtKB-KW"/>
</dbReference>
<dbReference type="PANTHER" id="PTHR21349">
    <property type="entry name" value="50S RIBOSOMAL PROTEIN L21"/>
    <property type="match status" value="1"/>
</dbReference>
<reference evidence="8" key="1">
    <citation type="journal article" date="2019" name="Int. J. Syst. Evol. Microbiol.">
        <title>The Global Catalogue of Microorganisms (GCM) 10K type strain sequencing project: providing services to taxonomists for standard genome sequencing and annotation.</title>
        <authorList>
            <consortium name="The Broad Institute Genomics Platform"/>
            <consortium name="The Broad Institute Genome Sequencing Center for Infectious Disease"/>
            <person name="Wu L."/>
            <person name="Ma J."/>
        </authorList>
    </citation>
    <scope>NUCLEOTIDE SEQUENCE [LARGE SCALE GENOMIC DNA]</scope>
    <source>
        <strain evidence="8">CGMCC-1.15741</strain>
    </source>
</reference>
<feature type="compositionally biased region" description="Low complexity" evidence="6">
    <location>
        <begin position="159"/>
        <end position="168"/>
    </location>
</feature>
<dbReference type="SUPFAM" id="SSF141091">
    <property type="entry name" value="L21p-like"/>
    <property type="match status" value="1"/>
</dbReference>
<gene>
    <name evidence="4" type="primary">rplU</name>
    <name evidence="7" type="ORF">ACFQDM_14945</name>
</gene>
<evidence type="ECO:0000313" key="7">
    <source>
        <dbReference type="EMBL" id="MFC6199382.1"/>
    </source>
</evidence>
<dbReference type="Pfam" id="PF14520">
    <property type="entry name" value="HHH_5"/>
    <property type="match status" value="1"/>
</dbReference>
<protein>
    <recommendedName>
        <fullName evidence="4">Large ribosomal subunit protein bL21</fullName>
    </recommendedName>
</protein>
<dbReference type="Proteomes" id="UP001596303">
    <property type="component" value="Unassembled WGS sequence"/>
</dbReference>
<dbReference type="EMBL" id="JBHSSW010000028">
    <property type="protein sequence ID" value="MFC6199382.1"/>
    <property type="molecule type" value="Genomic_DNA"/>
</dbReference>
<organism evidence="7 8">
    <name type="scientific">Ponticaulis profundi</name>
    <dbReference type="NCBI Taxonomy" id="2665222"/>
    <lineage>
        <taxon>Bacteria</taxon>
        <taxon>Pseudomonadati</taxon>
        <taxon>Pseudomonadota</taxon>
        <taxon>Alphaproteobacteria</taxon>
        <taxon>Hyphomonadales</taxon>
        <taxon>Hyphomonadaceae</taxon>
        <taxon>Ponticaulis</taxon>
    </lineage>
</organism>
<evidence type="ECO:0000313" key="8">
    <source>
        <dbReference type="Proteomes" id="UP001596303"/>
    </source>
</evidence>
<evidence type="ECO:0000256" key="5">
    <source>
        <dbReference type="RuleBase" id="RU000562"/>
    </source>
</evidence>
<comment type="caution">
    <text evidence="7">The sequence shown here is derived from an EMBL/GenBank/DDBJ whole genome shotgun (WGS) entry which is preliminary data.</text>
</comment>
<dbReference type="RefSeq" id="WP_377380390.1">
    <property type="nucleotide sequence ID" value="NZ_JBHSSW010000028.1"/>
</dbReference>
<evidence type="ECO:0000256" key="1">
    <source>
        <dbReference type="ARBA" id="ARBA00008563"/>
    </source>
</evidence>
<dbReference type="InterPro" id="IPR028909">
    <property type="entry name" value="bL21-like"/>
</dbReference>
<feature type="compositionally biased region" description="Basic and acidic residues" evidence="6">
    <location>
        <begin position="142"/>
        <end position="157"/>
    </location>
</feature>
<keyword evidence="2 4" id="KW-0689">Ribosomal protein</keyword>
<accession>A0ABW1SCT6</accession>
<sequence>MYAVIKTGGKQYKVAANDEIVVEKIDANEGDEHAFEDVLMFGEGDDVTVGVPTVKGAAVVGEVVKQGKGDKVIIFKKRQRSTYKRKKGHRQLETTIKITAILPEGVDVKKLKKADKKTKSEETVVIKDEAPKAKKTAPKAAEAPKAKAEKPAAEKKAPAKAADTGAADDLTKLKGVGPAYAKKLNEAGITSFAQLASLTPEGVTELEEKLNASGRVERDGWIEQAKELAK</sequence>
<dbReference type="NCBIfam" id="TIGR00061">
    <property type="entry name" value="L21"/>
    <property type="match status" value="1"/>
</dbReference>
<comment type="function">
    <text evidence="4 5">This protein binds to 23S rRNA in the presence of protein L20.</text>
</comment>
<dbReference type="InterPro" id="IPR001787">
    <property type="entry name" value="Ribosomal_bL21"/>
</dbReference>
<evidence type="ECO:0000256" key="4">
    <source>
        <dbReference type="HAMAP-Rule" id="MF_01363"/>
    </source>
</evidence>
<dbReference type="PANTHER" id="PTHR21349:SF0">
    <property type="entry name" value="LARGE RIBOSOMAL SUBUNIT PROTEIN BL21M"/>
    <property type="match status" value="1"/>
</dbReference>
<keyword evidence="8" id="KW-1185">Reference proteome</keyword>
<proteinExistence type="inferred from homology"/>
<evidence type="ECO:0000256" key="3">
    <source>
        <dbReference type="ARBA" id="ARBA00023274"/>
    </source>
</evidence>
<dbReference type="InterPro" id="IPR010995">
    <property type="entry name" value="DNA_repair_Rad51/TF_NusA_a-hlx"/>
</dbReference>
<comment type="subunit">
    <text evidence="4">Part of the 50S ribosomal subunit. Contacts protein L20.</text>
</comment>
<name>A0ABW1SCT6_9PROT</name>
<dbReference type="SUPFAM" id="SSF47794">
    <property type="entry name" value="Rad51 N-terminal domain-like"/>
    <property type="match status" value="1"/>
</dbReference>
<evidence type="ECO:0000256" key="6">
    <source>
        <dbReference type="SAM" id="MobiDB-lite"/>
    </source>
</evidence>
<comment type="similarity">
    <text evidence="1 4 5">Belongs to the bacterial ribosomal protein bL21 family.</text>
</comment>
<keyword evidence="4 5" id="KW-0699">rRNA-binding</keyword>